<dbReference type="PANTHER" id="PTHR42972:SF8">
    <property type="entry name" value="POLYHYDROXYBUTYRATE DEPOLYMERASE"/>
    <property type="match status" value="1"/>
</dbReference>
<dbReference type="Proteomes" id="UP000596742">
    <property type="component" value="Unassembled WGS sequence"/>
</dbReference>
<dbReference type="InterPro" id="IPR010126">
    <property type="entry name" value="Esterase_phb"/>
</dbReference>
<evidence type="ECO:0000256" key="4">
    <source>
        <dbReference type="SAM" id="SignalP"/>
    </source>
</evidence>
<dbReference type="SUPFAM" id="SSF53474">
    <property type="entry name" value="alpha/beta-Hydrolases"/>
    <property type="match status" value="1"/>
</dbReference>
<feature type="compositionally biased region" description="Basic and acidic residues" evidence="3">
    <location>
        <begin position="488"/>
        <end position="560"/>
    </location>
</feature>
<accession>A0A8B6CWS4</accession>
<evidence type="ECO:0000256" key="3">
    <source>
        <dbReference type="SAM" id="MobiDB-lite"/>
    </source>
</evidence>
<dbReference type="PANTHER" id="PTHR42972">
    <property type="entry name" value="TOL-PAL SYSTEM PROTEIN TOLB"/>
    <property type="match status" value="1"/>
</dbReference>
<proteinExistence type="predicted"/>
<name>A0A8B6CWS4_MYTGA</name>
<keyword evidence="7" id="KW-1185">Reference proteome</keyword>
<feature type="domain" description="DZANK-type" evidence="5">
    <location>
        <begin position="341"/>
        <end position="389"/>
    </location>
</feature>
<feature type="compositionally biased region" description="Basic and acidic residues" evidence="3">
    <location>
        <begin position="620"/>
        <end position="642"/>
    </location>
</feature>
<keyword evidence="1 4" id="KW-0732">Signal</keyword>
<dbReference type="GO" id="GO:0005576">
    <property type="term" value="C:extracellular region"/>
    <property type="evidence" value="ECO:0007669"/>
    <property type="project" value="InterPro"/>
</dbReference>
<dbReference type="Pfam" id="PF12773">
    <property type="entry name" value="DZR"/>
    <property type="match status" value="1"/>
</dbReference>
<feature type="compositionally biased region" description="Basic and acidic residues" evidence="3">
    <location>
        <begin position="574"/>
        <end position="589"/>
    </location>
</feature>
<evidence type="ECO:0000313" key="7">
    <source>
        <dbReference type="Proteomes" id="UP000596742"/>
    </source>
</evidence>
<dbReference type="GO" id="GO:0016787">
    <property type="term" value="F:hydrolase activity"/>
    <property type="evidence" value="ECO:0007669"/>
    <property type="project" value="UniProtKB-KW"/>
</dbReference>
<sequence>MLRTMLCFSFLLVALLKECKSSRLGSYNVDVNKVSISGISSGAGFATQMHVIHSASFIGVGIVAGVPYGCAHGSSIAALACMKIPIFESVSSMEHLTVTEASKGNIDAVSNMKNDKIYVFAGRADTQINPPQDRCVQTSHILRPVFPSQPTISSIVSGFPQSQFIEIMWPTDNYGGPCNKLSSNFINNCGYNAAYDLLNWIYGNITLLTFDQSEFTENSTSAYSMDNTGYVYIPSGCSQNTSKCKLHIALHGCKMGRHYIDDVYVKQTGYNEVGELNNIIILYPQAVPNSKNADGCWDMYGFTGQNYATNKGLQVMAMDKMRKRVIDGRSPFKMKCQKELCGAEIPAGVKFCTECGTEVQMTAPDIKTTLCPSCKHIVTEGFKYCCSCGGRIDPALFVDIVCSGTTDNGEKCNTVLTSGTSFCPSCGISHKSNISNNLAGDASLKLGLQITHQKGHTFDETKPLVKKERDSSEYSRSDFWEALTIKQELHDDKTEPEPHDDNNEQEPHDDKTEQEPHDDKTEQEPHEDKTEQVLEPNDDKTESVKDNVEDQNHKENKENKSNNMEQEDTIILISDDKENTERNYNKMEQEDTVILISDSDSAEDGDPNNNEMTGKTSKRKTVEKDGLIKKIKTEKDQNDDIAKSQGIEVDQYDIQESGTGEDPPLENTYMNLTAITDSTKKGQETPKETTQKDTDAKKSDLSHSKVRQKPGMDGKGKCNKCEIEGQWLEDYNKGLMYNERSRPKYLPPPPMGIRVFDRYRLRTYPNPYERRPLPPARVPKHSFMRERVPHVRPPPEYYYGAPLIHDMNPCYDNYFEKRENMYPIPPTPM</sequence>
<evidence type="ECO:0000313" key="6">
    <source>
        <dbReference type="EMBL" id="VDI11539.1"/>
    </source>
</evidence>
<feature type="region of interest" description="Disordered" evidence="3">
    <location>
        <begin position="488"/>
        <end position="717"/>
    </location>
</feature>
<protein>
    <recommendedName>
        <fullName evidence="5">DZANK-type domain-containing protein</fullName>
    </recommendedName>
</protein>
<dbReference type="EMBL" id="UYJE01002530">
    <property type="protein sequence ID" value="VDI11539.1"/>
    <property type="molecule type" value="Genomic_DNA"/>
</dbReference>
<dbReference type="InterPro" id="IPR025874">
    <property type="entry name" value="DZR"/>
</dbReference>
<dbReference type="AlphaFoldDB" id="A0A8B6CWS4"/>
<evidence type="ECO:0000259" key="5">
    <source>
        <dbReference type="Pfam" id="PF12773"/>
    </source>
</evidence>
<feature type="compositionally biased region" description="Basic and acidic residues" evidence="3">
    <location>
        <begin position="678"/>
        <end position="703"/>
    </location>
</feature>
<dbReference type="OrthoDB" id="6020543at2759"/>
<reference evidence="6" key="1">
    <citation type="submission" date="2018-11" db="EMBL/GenBank/DDBJ databases">
        <authorList>
            <person name="Alioto T."/>
            <person name="Alioto T."/>
        </authorList>
    </citation>
    <scope>NUCLEOTIDE SEQUENCE</scope>
</reference>
<evidence type="ECO:0000256" key="1">
    <source>
        <dbReference type="ARBA" id="ARBA00022729"/>
    </source>
</evidence>
<feature type="signal peptide" evidence="4">
    <location>
        <begin position="1"/>
        <end position="21"/>
    </location>
</feature>
<dbReference type="InterPro" id="IPR029058">
    <property type="entry name" value="AB_hydrolase_fold"/>
</dbReference>
<comment type="caution">
    <text evidence="6">The sequence shown here is derived from an EMBL/GenBank/DDBJ whole genome shotgun (WGS) entry which is preliminary data.</text>
</comment>
<keyword evidence="2" id="KW-0378">Hydrolase</keyword>
<feature type="compositionally biased region" description="Polar residues" evidence="3">
    <location>
        <begin position="668"/>
        <end position="677"/>
    </location>
</feature>
<feature type="chain" id="PRO_5032801601" description="DZANK-type domain-containing protein" evidence="4">
    <location>
        <begin position="22"/>
        <end position="829"/>
    </location>
</feature>
<organism evidence="6 7">
    <name type="scientific">Mytilus galloprovincialis</name>
    <name type="common">Mediterranean mussel</name>
    <dbReference type="NCBI Taxonomy" id="29158"/>
    <lineage>
        <taxon>Eukaryota</taxon>
        <taxon>Metazoa</taxon>
        <taxon>Spiralia</taxon>
        <taxon>Lophotrochozoa</taxon>
        <taxon>Mollusca</taxon>
        <taxon>Bivalvia</taxon>
        <taxon>Autobranchia</taxon>
        <taxon>Pteriomorphia</taxon>
        <taxon>Mytilida</taxon>
        <taxon>Mytiloidea</taxon>
        <taxon>Mytilidae</taxon>
        <taxon>Mytilinae</taxon>
        <taxon>Mytilus</taxon>
    </lineage>
</organism>
<dbReference type="Gene3D" id="3.40.50.1820">
    <property type="entry name" value="alpha/beta hydrolase"/>
    <property type="match status" value="2"/>
</dbReference>
<evidence type="ECO:0000256" key="2">
    <source>
        <dbReference type="ARBA" id="ARBA00022801"/>
    </source>
</evidence>
<dbReference type="Pfam" id="PF10503">
    <property type="entry name" value="Esterase_PHB"/>
    <property type="match status" value="1"/>
</dbReference>
<gene>
    <name evidence="6" type="ORF">MGAL_10B035026</name>
</gene>